<evidence type="ECO:0000313" key="2">
    <source>
        <dbReference type="EMBL" id="KEF39797.1"/>
    </source>
</evidence>
<dbReference type="OrthoDB" id="2875147at2"/>
<comment type="caution">
    <text evidence="2">The sequence shown here is derived from an EMBL/GenBank/DDBJ whole genome shotgun (WGS) entry which is preliminary data.</text>
</comment>
<evidence type="ECO:0000256" key="1">
    <source>
        <dbReference type="PROSITE-ProRule" id="PRU00510"/>
    </source>
</evidence>
<dbReference type="PATRIC" id="fig|1348973.3.peg.793"/>
<dbReference type="EMBL" id="JJRY01000002">
    <property type="protein sequence ID" value="KEF39797.1"/>
    <property type="molecule type" value="Genomic_DNA"/>
</dbReference>
<accession>A0A072NRD5</accession>
<organism evidence="2 3">
    <name type="scientific">Schinkia azotoformans MEV2011</name>
    <dbReference type="NCBI Taxonomy" id="1348973"/>
    <lineage>
        <taxon>Bacteria</taxon>
        <taxon>Bacillati</taxon>
        <taxon>Bacillota</taxon>
        <taxon>Bacilli</taxon>
        <taxon>Bacillales</taxon>
        <taxon>Bacillaceae</taxon>
        <taxon>Calidifontibacillus/Schinkia group</taxon>
        <taxon>Schinkia</taxon>
    </lineage>
</organism>
<protein>
    <submittedName>
        <fullName evidence="2">Uncharacterized protein</fullName>
    </submittedName>
</protein>
<dbReference type="PROSITE" id="PS51128">
    <property type="entry name" value="ZF_DKSA_2"/>
    <property type="match status" value="1"/>
</dbReference>
<evidence type="ECO:0000313" key="3">
    <source>
        <dbReference type="Proteomes" id="UP000027936"/>
    </source>
</evidence>
<dbReference type="Proteomes" id="UP000027936">
    <property type="component" value="Unassembled WGS sequence"/>
</dbReference>
<gene>
    <name evidence="2" type="ORF">M670_00819</name>
</gene>
<dbReference type="AlphaFoldDB" id="A0A072NRD5"/>
<dbReference type="PANTHER" id="PTHR33823:SF5">
    <property type="entry name" value="DNAK SUPPRESSOR PROTEIN"/>
    <property type="match status" value="1"/>
</dbReference>
<proteinExistence type="predicted"/>
<name>A0A072NRD5_SCHAZ</name>
<feature type="zinc finger region" description="dksA C4-type" evidence="1">
    <location>
        <begin position="63"/>
        <end position="87"/>
    </location>
</feature>
<dbReference type="Gene3D" id="1.20.120.910">
    <property type="entry name" value="DksA, coiled-coil domain"/>
    <property type="match status" value="1"/>
</dbReference>
<reference evidence="2 3" key="1">
    <citation type="submission" date="2014-04" db="EMBL/GenBank/DDBJ databases">
        <title>Draft genome sequence of Bacillus azotoformans MEV2011, a (co-) denitrifying strain unable to grow in the presence of oxygen.</title>
        <authorList>
            <person name="Nielsen M."/>
            <person name="Schreiber L."/>
            <person name="Finster K."/>
            <person name="Schramm A."/>
        </authorList>
    </citation>
    <scope>NUCLEOTIDE SEQUENCE [LARGE SCALE GENOMIC DNA]</scope>
    <source>
        <strain evidence="2 3">MEV2011</strain>
    </source>
</reference>
<sequence length="103" mass="12029">MNDLFAQIKAELELTRTELEEGLNRTSYYDREKLNQVDHHIQAELQDVKRTLLKMELGLYGICEETGDRIPSELLLVVPTVRTIREAEAMTQFPYLVEQPLYC</sequence>
<dbReference type="PANTHER" id="PTHR33823">
    <property type="entry name" value="RNA POLYMERASE-BINDING TRANSCRIPTION FACTOR DKSA-RELATED"/>
    <property type="match status" value="1"/>
</dbReference>
<dbReference type="RefSeq" id="WP_035193501.1">
    <property type="nucleotide sequence ID" value="NZ_JJRY01000002.1"/>
</dbReference>